<feature type="region of interest" description="Disordered" evidence="15">
    <location>
        <begin position="683"/>
        <end position="706"/>
    </location>
</feature>
<keyword evidence="10 16" id="KW-1133">Transmembrane helix</keyword>
<keyword evidence="7 14" id="KW-0547">Nucleotide-binding</keyword>
<comment type="subcellular location">
    <subcellularLocation>
        <location evidence="1">Cell membrane</location>
        <topology evidence="1">Single-pass membrane protein</topology>
    </subcellularLocation>
</comment>
<dbReference type="GO" id="GO:0005524">
    <property type="term" value="F:ATP binding"/>
    <property type="evidence" value="ECO:0007669"/>
    <property type="project" value="UniProtKB-UniRule"/>
</dbReference>
<feature type="binding site" evidence="14">
    <location>
        <position position="106"/>
    </location>
    <ligand>
        <name>ATP</name>
        <dbReference type="ChEBI" id="CHEBI:30616"/>
    </ligand>
</feature>
<keyword evidence="19" id="KW-1185">Reference proteome</keyword>
<evidence type="ECO:0000256" key="16">
    <source>
        <dbReference type="SAM" id="Phobius"/>
    </source>
</evidence>
<evidence type="ECO:0000256" key="15">
    <source>
        <dbReference type="SAM" id="MobiDB-lite"/>
    </source>
</evidence>
<dbReference type="AlphaFoldDB" id="A0AAV9MF81"/>
<keyword evidence="3" id="KW-1003">Cell membrane</keyword>
<protein>
    <recommendedName>
        <fullName evidence="2">non-specific serine/threonine protein kinase</fullName>
        <ecNumber evidence="2">2.7.11.1</ecNumber>
    </recommendedName>
</protein>
<keyword evidence="4" id="KW-0723">Serine/threonine-protein kinase</keyword>
<dbReference type="GO" id="GO:0005886">
    <property type="term" value="C:plasma membrane"/>
    <property type="evidence" value="ECO:0007669"/>
    <property type="project" value="UniProtKB-SubCell"/>
</dbReference>
<dbReference type="PANTHER" id="PTHR46821">
    <property type="entry name" value="OS07G0586332 PROTEIN"/>
    <property type="match status" value="1"/>
</dbReference>
<dbReference type="PROSITE" id="PS00108">
    <property type="entry name" value="PROTEIN_KINASE_ST"/>
    <property type="match status" value="1"/>
</dbReference>
<evidence type="ECO:0000256" key="12">
    <source>
        <dbReference type="ARBA" id="ARBA00047899"/>
    </source>
</evidence>
<feature type="domain" description="Protein kinase" evidence="17">
    <location>
        <begin position="78"/>
        <end position="681"/>
    </location>
</feature>
<keyword evidence="8" id="KW-0418">Kinase</keyword>
<keyword evidence="11 16" id="KW-0472">Membrane</keyword>
<evidence type="ECO:0000256" key="8">
    <source>
        <dbReference type="ARBA" id="ARBA00022777"/>
    </source>
</evidence>
<dbReference type="SMART" id="SM00220">
    <property type="entry name" value="S_TKc"/>
    <property type="match status" value="1"/>
</dbReference>
<name>A0AAV9MF81_9SOLN</name>
<gene>
    <name evidence="18" type="ORF">R3W88_009996</name>
</gene>
<feature type="compositionally biased region" description="Basic residues" evidence="15">
    <location>
        <begin position="695"/>
        <end position="706"/>
    </location>
</feature>
<dbReference type="InterPro" id="IPR011009">
    <property type="entry name" value="Kinase-like_dom_sf"/>
</dbReference>
<comment type="caution">
    <text evidence="18">The sequence shown here is derived from an EMBL/GenBank/DDBJ whole genome shotgun (WGS) entry which is preliminary data.</text>
</comment>
<evidence type="ECO:0000256" key="14">
    <source>
        <dbReference type="PROSITE-ProRule" id="PRU10141"/>
    </source>
</evidence>
<evidence type="ECO:0000256" key="1">
    <source>
        <dbReference type="ARBA" id="ARBA00004162"/>
    </source>
</evidence>
<dbReference type="InterPro" id="IPR044576">
    <property type="entry name" value="At4g25390-like"/>
</dbReference>
<keyword evidence="6 16" id="KW-0812">Transmembrane</keyword>
<dbReference type="PROSITE" id="PS50011">
    <property type="entry name" value="PROTEIN_KINASE_DOM"/>
    <property type="match status" value="1"/>
</dbReference>
<comment type="catalytic activity">
    <reaction evidence="13">
        <text>L-seryl-[protein] + ATP = O-phospho-L-seryl-[protein] + ADP + H(+)</text>
        <dbReference type="Rhea" id="RHEA:17989"/>
        <dbReference type="Rhea" id="RHEA-COMP:9863"/>
        <dbReference type="Rhea" id="RHEA-COMP:11604"/>
        <dbReference type="ChEBI" id="CHEBI:15378"/>
        <dbReference type="ChEBI" id="CHEBI:29999"/>
        <dbReference type="ChEBI" id="CHEBI:30616"/>
        <dbReference type="ChEBI" id="CHEBI:83421"/>
        <dbReference type="ChEBI" id="CHEBI:456216"/>
        <dbReference type="EC" id="2.7.11.1"/>
    </reaction>
</comment>
<dbReference type="Pfam" id="PF00069">
    <property type="entry name" value="Pkinase"/>
    <property type="match status" value="2"/>
</dbReference>
<dbReference type="InterPro" id="IPR017441">
    <property type="entry name" value="Protein_kinase_ATP_BS"/>
</dbReference>
<proteinExistence type="predicted"/>
<dbReference type="FunFam" id="3.30.200.20:FF:000542">
    <property type="entry name" value="Receptor-like serine/threonine-protein kinase At4g25390"/>
    <property type="match status" value="1"/>
</dbReference>
<feature type="transmembrane region" description="Helical" evidence="16">
    <location>
        <begin position="16"/>
        <end position="42"/>
    </location>
</feature>
<evidence type="ECO:0000256" key="3">
    <source>
        <dbReference type="ARBA" id="ARBA00022475"/>
    </source>
</evidence>
<dbReference type="InterPro" id="IPR000719">
    <property type="entry name" value="Prot_kinase_dom"/>
</dbReference>
<dbReference type="InterPro" id="IPR008271">
    <property type="entry name" value="Ser/Thr_kinase_AS"/>
</dbReference>
<dbReference type="SUPFAM" id="SSF56112">
    <property type="entry name" value="Protein kinase-like (PK-like)"/>
    <property type="match status" value="1"/>
</dbReference>
<reference evidence="18 19" key="1">
    <citation type="submission" date="2023-10" db="EMBL/GenBank/DDBJ databases">
        <title>Genome-Wide Identification Analysis in wild type Solanum Pinnatisectum Reveals Some Genes Defensing Phytophthora Infestans.</title>
        <authorList>
            <person name="Sun C."/>
        </authorList>
    </citation>
    <scope>NUCLEOTIDE SEQUENCE [LARGE SCALE GENOMIC DNA]</scope>
    <source>
        <strain evidence="18">LQN</strain>
        <tissue evidence="18">Leaf</tissue>
    </source>
</reference>
<feature type="region of interest" description="Disordered" evidence="15">
    <location>
        <begin position="416"/>
        <end position="457"/>
    </location>
</feature>
<evidence type="ECO:0000259" key="17">
    <source>
        <dbReference type="PROSITE" id="PS50011"/>
    </source>
</evidence>
<evidence type="ECO:0000256" key="10">
    <source>
        <dbReference type="ARBA" id="ARBA00022989"/>
    </source>
</evidence>
<comment type="catalytic activity">
    <reaction evidence="12">
        <text>L-threonyl-[protein] + ATP = O-phospho-L-threonyl-[protein] + ADP + H(+)</text>
        <dbReference type="Rhea" id="RHEA:46608"/>
        <dbReference type="Rhea" id="RHEA-COMP:11060"/>
        <dbReference type="Rhea" id="RHEA-COMP:11605"/>
        <dbReference type="ChEBI" id="CHEBI:15378"/>
        <dbReference type="ChEBI" id="CHEBI:30013"/>
        <dbReference type="ChEBI" id="CHEBI:30616"/>
        <dbReference type="ChEBI" id="CHEBI:61977"/>
        <dbReference type="ChEBI" id="CHEBI:456216"/>
        <dbReference type="EC" id="2.7.11.1"/>
    </reaction>
</comment>
<dbReference type="GO" id="GO:0004674">
    <property type="term" value="F:protein serine/threonine kinase activity"/>
    <property type="evidence" value="ECO:0007669"/>
    <property type="project" value="UniProtKB-KW"/>
</dbReference>
<dbReference type="Gene3D" id="1.10.510.10">
    <property type="entry name" value="Transferase(Phosphotransferase) domain 1"/>
    <property type="match status" value="2"/>
</dbReference>
<evidence type="ECO:0000256" key="6">
    <source>
        <dbReference type="ARBA" id="ARBA00022692"/>
    </source>
</evidence>
<dbReference type="Proteomes" id="UP001311915">
    <property type="component" value="Unassembled WGS sequence"/>
</dbReference>
<feature type="compositionally biased region" description="Low complexity" evidence="15">
    <location>
        <begin position="683"/>
        <end position="694"/>
    </location>
</feature>
<evidence type="ECO:0000256" key="2">
    <source>
        <dbReference type="ARBA" id="ARBA00012513"/>
    </source>
</evidence>
<evidence type="ECO:0000256" key="4">
    <source>
        <dbReference type="ARBA" id="ARBA00022527"/>
    </source>
</evidence>
<feature type="compositionally biased region" description="Basic and acidic residues" evidence="15">
    <location>
        <begin position="441"/>
        <end position="456"/>
    </location>
</feature>
<dbReference type="EMBL" id="JAWPEI010000002">
    <property type="protein sequence ID" value="KAK4735735.1"/>
    <property type="molecule type" value="Genomic_DNA"/>
</dbReference>
<dbReference type="FunFam" id="1.10.510.10:FF:001206">
    <property type="entry name" value="putative receptor-like protein kinase At1g80870"/>
    <property type="match status" value="1"/>
</dbReference>
<dbReference type="PROSITE" id="PS00107">
    <property type="entry name" value="PROTEIN_KINASE_ATP"/>
    <property type="match status" value="1"/>
</dbReference>
<evidence type="ECO:0000313" key="19">
    <source>
        <dbReference type="Proteomes" id="UP001311915"/>
    </source>
</evidence>
<dbReference type="EC" id="2.7.11.1" evidence="2"/>
<evidence type="ECO:0000313" key="18">
    <source>
        <dbReference type="EMBL" id="KAK4735735.1"/>
    </source>
</evidence>
<organism evidence="18 19">
    <name type="scientific">Solanum pinnatisectum</name>
    <name type="common">tansyleaf nightshade</name>
    <dbReference type="NCBI Taxonomy" id="50273"/>
    <lineage>
        <taxon>Eukaryota</taxon>
        <taxon>Viridiplantae</taxon>
        <taxon>Streptophyta</taxon>
        <taxon>Embryophyta</taxon>
        <taxon>Tracheophyta</taxon>
        <taxon>Spermatophyta</taxon>
        <taxon>Magnoliopsida</taxon>
        <taxon>eudicotyledons</taxon>
        <taxon>Gunneridae</taxon>
        <taxon>Pentapetalae</taxon>
        <taxon>asterids</taxon>
        <taxon>lamiids</taxon>
        <taxon>Solanales</taxon>
        <taxon>Solanaceae</taxon>
        <taxon>Solanoideae</taxon>
        <taxon>Solaneae</taxon>
        <taxon>Solanum</taxon>
    </lineage>
</organism>
<evidence type="ECO:0000256" key="7">
    <source>
        <dbReference type="ARBA" id="ARBA00022741"/>
    </source>
</evidence>
<sequence length="706" mass="80060">MTSRQPIPSNPKPMSGIIFLIITVLASLIILFAILYFLYYLWYSLVHRSRTNPYDSSTPLVKLHRFSYKELKSATEGFSDSTSIGKGGSGIVYKGILKDGKLVAVKLLDSGSFQSEREFQNELQILGGIKSPLVVSLLGYCVERNKRLVVYEYMPNRSLQESLFSESSLCMNWGRRFDVILDVARALAFLHLDCDPPVIHGDVKPSNVLLDSEYKAKLSDFGLSRLKLEEEFGVEMFSQELGKSQELWKSQDLSGNLGGMTTGTETPTPIGTPMESQDEVDFAMALQASSSSKGSKMFQNIRPFGFNSVTQNLSFFNENDATTRNAKGKEVSVVENGVASYDEELSSVDHRKELDLGGGDDKARNIKQWGKDWWWKQDGSGELCSKDYVKEWIGSQICPSTNPEWDLEKKCSPQKTSLDISAPLSKPEEVQETTLQEQEPETLKKESDKEIKEKTCNKKPRKMKEWWKEEHLDELSKKSKKAKRLENFCKKRFKIPHFDIGKRFQFKRKRKFGMQDENGDDPDAEFSFRKGWKRKHTHSMGSDMWSGDLFSRELSSTTSMRGTLCYVAPEYGGCGYLMEKADIYSFGVLVLVIVSGRRPLHVLNSPMKLEKANLVSWCKQLAHAGNVLELVDERLKDDYSKEQASLCINLALACLQKMPELRPDISDIVKILKGEMELPSLPFEFSPSPPSRTFSRSKGRHKSYAE</sequence>
<keyword evidence="5" id="KW-0808">Transferase</keyword>
<dbReference type="PANTHER" id="PTHR46821:SF4">
    <property type="entry name" value="OS08G0275200 PROTEIN"/>
    <property type="match status" value="1"/>
</dbReference>
<evidence type="ECO:0000256" key="9">
    <source>
        <dbReference type="ARBA" id="ARBA00022840"/>
    </source>
</evidence>
<evidence type="ECO:0000256" key="13">
    <source>
        <dbReference type="ARBA" id="ARBA00048679"/>
    </source>
</evidence>
<keyword evidence="9 14" id="KW-0067">ATP-binding</keyword>
<accession>A0AAV9MF81</accession>
<evidence type="ECO:0000256" key="5">
    <source>
        <dbReference type="ARBA" id="ARBA00022679"/>
    </source>
</evidence>
<evidence type="ECO:0000256" key="11">
    <source>
        <dbReference type="ARBA" id="ARBA00023136"/>
    </source>
</evidence>
<dbReference type="FunFam" id="1.10.510.10:FF:000780">
    <property type="entry name" value="Receptor-like serine/threonine-protein kinase At4g25390"/>
    <property type="match status" value="1"/>
</dbReference>
<dbReference type="Gene3D" id="3.30.200.20">
    <property type="entry name" value="Phosphorylase Kinase, domain 1"/>
    <property type="match status" value="1"/>
</dbReference>